<proteinExistence type="predicted"/>
<organism evidence="1 2">
    <name type="scientific">Rhododendron molle</name>
    <name type="common">Chinese azalea</name>
    <name type="synonym">Azalea mollis</name>
    <dbReference type="NCBI Taxonomy" id="49168"/>
    <lineage>
        <taxon>Eukaryota</taxon>
        <taxon>Viridiplantae</taxon>
        <taxon>Streptophyta</taxon>
        <taxon>Embryophyta</taxon>
        <taxon>Tracheophyta</taxon>
        <taxon>Spermatophyta</taxon>
        <taxon>Magnoliopsida</taxon>
        <taxon>eudicotyledons</taxon>
        <taxon>Gunneridae</taxon>
        <taxon>Pentapetalae</taxon>
        <taxon>asterids</taxon>
        <taxon>Ericales</taxon>
        <taxon>Ericaceae</taxon>
        <taxon>Ericoideae</taxon>
        <taxon>Rhodoreae</taxon>
        <taxon>Rhododendron</taxon>
    </lineage>
</organism>
<keyword evidence="2" id="KW-1185">Reference proteome</keyword>
<reference evidence="1" key="1">
    <citation type="submission" date="2022-02" db="EMBL/GenBank/DDBJ databases">
        <title>Plant Genome Project.</title>
        <authorList>
            <person name="Zhang R.-G."/>
        </authorList>
    </citation>
    <scope>NUCLEOTIDE SEQUENCE</scope>
    <source>
        <strain evidence="1">AT1</strain>
    </source>
</reference>
<dbReference type="Proteomes" id="UP001062846">
    <property type="component" value="Chromosome 2"/>
</dbReference>
<gene>
    <name evidence="1" type="ORF">RHMOL_Rhmol02G0310100</name>
</gene>
<sequence>MMPIHGSVDDAHTILGVEELNHLPPDFKEYIQEERLYWSRFDHDGLGQDAECAQELLGLPGRVFLHQFPEFTPHVKHYTLKEYPQRDLALRCEIGSSLALPVFEHSSHTCVGVLEIVSSFFFSVWSYKYFLRRMYDIFQEVGLQCFDGYKHCELQIGDENIAFITAFQELKTVLETVCRIHKLPLAMTWVPCSACNDLRRGQLLSEVVEFTRPRNDCRVEKFIEGQKLHSVQKIQAKGGGETLQIRQLDQASTGATHSGTNVVSEDLFFFPLLSEDQNYILPSLEALQNGEVTMQLDSSHQPPLDPPTNGQDVVIAERNIVIVTSSEERERKTQRENKGTGVRIEVSLDDILKCAKLKRKGAAKKLQGNILKCAKLKRKGAAKKLQVSISTLKRVWRGHGIDRWPPRNRNIEKFRSFRPSPVENEGQTQQRLNSDLPSNHASNSVAHTKPAFQDADIVQLRRNMKIIQ</sequence>
<comment type="caution">
    <text evidence="1">The sequence shown here is derived from an EMBL/GenBank/DDBJ whole genome shotgun (WGS) entry which is preliminary data.</text>
</comment>
<protein>
    <submittedName>
        <fullName evidence="1">Uncharacterized protein</fullName>
    </submittedName>
</protein>
<evidence type="ECO:0000313" key="1">
    <source>
        <dbReference type="EMBL" id="KAI8569862.1"/>
    </source>
</evidence>
<name>A0ACC0PYW6_RHOML</name>
<dbReference type="EMBL" id="CM046389">
    <property type="protein sequence ID" value="KAI8569862.1"/>
    <property type="molecule type" value="Genomic_DNA"/>
</dbReference>
<accession>A0ACC0PYW6</accession>
<evidence type="ECO:0000313" key="2">
    <source>
        <dbReference type="Proteomes" id="UP001062846"/>
    </source>
</evidence>